<accession>A0A1H1BLP2</accession>
<gene>
    <name evidence="1" type="ORF">SAMN04488565_2905</name>
</gene>
<dbReference type="OrthoDB" id="3267842at2"/>
<dbReference type="RefSeq" id="WP_074690434.1">
    <property type="nucleotide sequence ID" value="NZ_FNKB01000002.1"/>
</dbReference>
<organism evidence="1 2">
    <name type="scientific">Leucobacter chromiiresistens</name>
    <dbReference type="NCBI Taxonomy" id="1079994"/>
    <lineage>
        <taxon>Bacteria</taxon>
        <taxon>Bacillati</taxon>
        <taxon>Actinomycetota</taxon>
        <taxon>Actinomycetes</taxon>
        <taxon>Micrococcales</taxon>
        <taxon>Microbacteriaceae</taxon>
        <taxon>Leucobacter</taxon>
    </lineage>
</organism>
<name>A0A1H1BLP2_9MICO</name>
<proteinExistence type="predicted"/>
<evidence type="ECO:0000313" key="2">
    <source>
        <dbReference type="Proteomes" id="UP000182690"/>
    </source>
</evidence>
<protein>
    <submittedName>
        <fullName evidence="1">Uncharacterized protein</fullName>
    </submittedName>
</protein>
<sequence>MSTAIAPEAPLQLEGYMSPKAVAARIPGMTTGNLAQLRFKGEGPRYMKPSAKVVVYDWADVVAWLESTKRDGTAEVP</sequence>
<reference evidence="1 2" key="1">
    <citation type="submission" date="2016-10" db="EMBL/GenBank/DDBJ databases">
        <authorList>
            <person name="de Groot N.N."/>
        </authorList>
    </citation>
    <scope>NUCLEOTIDE SEQUENCE [LARGE SCALE GENOMIC DNA]</scope>
    <source>
        <strain evidence="1 2">DSM 22788</strain>
    </source>
</reference>
<dbReference type="AlphaFoldDB" id="A0A1H1BLP2"/>
<dbReference type="STRING" id="1079994.SAMN04488565_2905"/>
<dbReference type="Proteomes" id="UP000182690">
    <property type="component" value="Unassembled WGS sequence"/>
</dbReference>
<evidence type="ECO:0000313" key="1">
    <source>
        <dbReference type="EMBL" id="SDQ52842.1"/>
    </source>
</evidence>
<dbReference type="EMBL" id="FNKB01000002">
    <property type="protein sequence ID" value="SDQ52842.1"/>
    <property type="molecule type" value="Genomic_DNA"/>
</dbReference>